<reference evidence="1" key="1">
    <citation type="submission" date="2021-04" db="EMBL/GenBank/DDBJ databases">
        <authorList>
            <person name="Rodrigo-Torres L."/>
            <person name="Arahal R. D."/>
            <person name="Lucena T."/>
        </authorList>
    </citation>
    <scope>NUCLEOTIDE SEQUENCE</scope>
    <source>
        <strain evidence="1">AS29M-1</strain>
    </source>
</reference>
<evidence type="ECO:0000313" key="2">
    <source>
        <dbReference type="Proteomes" id="UP000683507"/>
    </source>
</evidence>
<accession>A0A916NB33</accession>
<organism evidence="1 2">
    <name type="scientific">Parvicella tangerina</name>
    <dbReference type="NCBI Taxonomy" id="2829795"/>
    <lineage>
        <taxon>Bacteria</taxon>
        <taxon>Pseudomonadati</taxon>
        <taxon>Bacteroidota</taxon>
        <taxon>Flavobacteriia</taxon>
        <taxon>Flavobacteriales</taxon>
        <taxon>Parvicellaceae</taxon>
        <taxon>Parvicella</taxon>
    </lineage>
</organism>
<dbReference type="PROSITE" id="PS51257">
    <property type="entry name" value="PROKAR_LIPOPROTEIN"/>
    <property type="match status" value="1"/>
</dbReference>
<sequence length="235" mass="27628">MKPINLLFIFILGFGLFSCQENSTFKDYYFQMEDFEKTKVYKFECPEIGLVEYWEMTFFPEENIFFTKMYNEELEETYFIKEKITDQGAEASAFGRSNLFAQDQGKLTLDKVLKTQVFLWDQEGPYSYQVEFKSNGEDHQLLERKRTFVDFVTVEFEGEKYKAIKFKDDFTLDNVTNEESYSYTNYSYYALGLGCVKMEMQGPNGVYRDSKLTEILTGKEWANLLSSKVSLPSNV</sequence>
<evidence type="ECO:0000313" key="1">
    <source>
        <dbReference type="EMBL" id="CAG5082093.1"/>
    </source>
</evidence>
<dbReference type="KEGG" id="ptan:CRYO30217_01806"/>
<dbReference type="AlphaFoldDB" id="A0A916NB33"/>
<evidence type="ECO:0008006" key="3">
    <source>
        <dbReference type="Google" id="ProtNLM"/>
    </source>
</evidence>
<dbReference type="EMBL" id="OU015584">
    <property type="protein sequence ID" value="CAG5082093.1"/>
    <property type="molecule type" value="Genomic_DNA"/>
</dbReference>
<gene>
    <name evidence="1" type="ORF">CRYO30217_01806</name>
</gene>
<name>A0A916NB33_9FLAO</name>
<dbReference type="RefSeq" id="WP_258541996.1">
    <property type="nucleotide sequence ID" value="NZ_OU015584.1"/>
</dbReference>
<proteinExistence type="predicted"/>
<dbReference type="Proteomes" id="UP000683507">
    <property type="component" value="Chromosome"/>
</dbReference>
<protein>
    <recommendedName>
        <fullName evidence="3">Lipoprotein</fullName>
    </recommendedName>
</protein>
<keyword evidence="2" id="KW-1185">Reference proteome</keyword>
<dbReference type="Gene3D" id="2.40.360.20">
    <property type="match status" value="1"/>
</dbReference>